<comment type="caution">
    <text evidence="2">The sequence shown here is derived from an EMBL/GenBank/DDBJ whole genome shotgun (WGS) entry which is preliminary data.</text>
</comment>
<accession>A0AAV4KAR4</accession>
<name>A0AAV4KAR4_9ACTN</name>
<proteinExistence type="predicted"/>
<organism evidence="2 3">
    <name type="scientific">Streptomyces cinereoruber</name>
    <dbReference type="NCBI Taxonomy" id="67260"/>
    <lineage>
        <taxon>Bacteria</taxon>
        <taxon>Bacillati</taxon>
        <taxon>Actinomycetota</taxon>
        <taxon>Actinomycetes</taxon>
        <taxon>Kitasatosporales</taxon>
        <taxon>Streptomycetaceae</taxon>
        <taxon>Streptomyces</taxon>
    </lineage>
</organism>
<dbReference type="AlphaFoldDB" id="A0AAV4KAR4"/>
<gene>
    <name evidence="2" type="ORF">GCM10010497_04570</name>
</gene>
<protein>
    <submittedName>
        <fullName evidence="2">Uncharacterized protein</fullName>
    </submittedName>
</protein>
<feature type="region of interest" description="Disordered" evidence="1">
    <location>
        <begin position="1"/>
        <end position="72"/>
    </location>
</feature>
<reference evidence="2 3" key="1">
    <citation type="journal article" date="2014" name="Int. J. Syst. Evol. Microbiol.">
        <title>Complete genome sequence of Corynebacterium casei LMG S-19264T (=DSM 44701T), isolated from a smear-ripened cheese.</title>
        <authorList>
            <consortium name="US DOE Joint Genome Institute (JGI-PGF)"/>
            <person name="Walter F."/>
            <person name="Albersmeier A."/>
            <person name="Kalinowski J."/>
            <person name="Ruckert C."/>
        </authorList>
    </citation>
    <scope>NUCLEOTIDE SEQUENCE [LARGE SCALE GENOMIC DNA]</scope>
    <source>
        <strain evidence="2 3">JCM 4205</strain>
    </source>
</reference>
<dbReference type="EMBL" id="BMSJ01000001">
    <property type="protein sequence ID" value="GGR06235.1"/>
    <property type="molecule type" value="Genomic_DNA"/>
</dbReference>
<sequence>MVRRTAPPAVRSGAPGAEARSTRAPPGVREALPVTRYTEAPSTSGPEGAAGAAGGGAAVGEPDGFGRRRPWG</sequence>
<evidence type="ECO:0000256" key="1">
    <source>
        <dbReference type="SAM" id="MobiDB-lite"/>
    </source>
</evidence>
<dbReference type="Proteomes" id="UP000642014">
    <property type="component" value="Unassembled WGS sequence"/>
</dbReference>
<evidence type="ECO:0000313" key="2">
    <source>
        <dbReference type="EMBL" id="GGR06235.1"/>
    </source>
</evidence>
<evidence type="ECO:0000313" key="3">
    <source>
        <dbReference type="Proteomes" id="UP000642014"/>
    </source>
</evidence>